<reference evidence="2 3" key="1">
    <citation type="submission" date="2020-12" db="EMBL/GenBank/DDBJ databases">
        <title>A novel species.</title>
        <authorList>
            <person name="Li K."/>
        </authorList>
    </citation>
    <scope>NUCLEOTIDE SEQUENCE [LARGE SCALE GENOMIC DNA]</scope>
    <source>
        <strain evidence="2 3">ZYC-3</strain>
    </source>
</reference>
<feature type="compositionally biased region" description="Basic residues" evidence="1">
    <location>
        <begin position="51"/>
        <end position="64"/>
    </location>
</feature>
<name>A0A7T7I4A3_9ACTN</name>
<gene>
    <name evidence="2" type="ORF">JEQ17_15005</name>
</gene>
<evidence type="ECO:0000313" key="3">
    <source>
        <dbReference type="Proteomes" id="UP000595636"/>
    </source>
</evidence>
<accession>A0A7T7I4A3</accession>
<feature type="compositionally biased region" description="Basic and acidic residues" evidence="1">
    <location>
        <begin position="29"/>
        <end position="50"/>
    </location>
</feature>
<dbReference type="RefSeq" id="WP_200395726.1">
    <property type="nucleotide sequence ID" value="NZ_CP066831.1"/>
</dbReference>
<dbReference type="AlphaFoldDB" id="A0A7T7I4A3"/>
<protein>
    <submittedName>
        <fullName evidence="2">Uncharacterized protein</fullName>
    </submittedName>
</protein>
<sequence>MFEYELQQIRTAEMIREADNYRLVREAVRSRRAARREAARSGRDDSEGRVHSRRHRTPRSARVA</sequence>
<dbReference type="EMBL" id="CP066831">
    <property type="protein sequence ID" value="QQM40657.1"/>
    <property type="molecule type" value="Genomic_DNA"/>
</dbReference>
<organism evidence="2 3">
    <name type="scientific">Streptomyces liliifuscus</name>
    <dbReference type="NCBI Taxonomy" id="2797636"/>
    <lineage>
        <taxon>Bacteria</taxon>
        <taxon>Bacillati</taxon>
        <taxon>Actinomycetota</taxon>
        <taxon>Actinomycetes</taxon>
        <taxon>Kitasatosporales</taxon>
        <taxon>Streptomycetaceae</taxon>
        <taxon>Streptomyces</taxon>
    </lineage>
</organism>
<evidence type="ECO:0000313" key="2">
    <source>
        <dbReference type="EMBL" id="QQM40657.1"/>
    </source>
</evidence>
<dbReference type="Proteomes" id="UP000595636">
    <property type="component" value="Chromosome"/>
</dbReference>
<feature type="region of interest" description="Disordered" evidence="1">
    <location>
        <begin position="29"/>
        <end position="64"/>
    </location>
</feature>
<proteinExistence type="predicted"/>
<evidence type="ECO:0000256" key="1">
    <source>
        <dbReference type="SAM" id="MobiDB-lite"/>
    </source>
</evidence>
<keyword evidence="3" id="KW-1185">Reference proteome</keyword>
<dbReference type="KEGG" id="slf:JEQ17_15005"/>